<organism evidence="3 4">
    <name type="scientific">Lentzea albidocapillata</name>
    <dbReference type="NCBI Taxonomy" id="40571"/>
    <lineage>
        <taxon>Bacteria</taxon>
        <taxon>Bacillati</taxon>
        <taxon>Actinomycetota</taxon>
        <taxon>Actinomycetes</taxon>
        <taxon>Pseudonocardiales</taxon>
        <taxon>Pseudonocardiaceae</taxon>
        <taxon>Lentzea</taxon>
    </lineage>
</organism>
<evidence type="ECO:0000256" key="2">
    <source>
        <dbReference type="SAM" id="SignalP"/>
    </source>
</evidence>
<accession>A0A1W1ZLA1</accession>
<dbReference type="EMBL" id="FWYC01000003">
    <property type="protein sequence ID" value="SMC49219.1"/>
    <property type="molecule type" value="Genomic_DNA"/>
</dbReference>
<protein>
    <submittedName>
        <fullName evidence="3">Uncharacterized protein</fullName>
    </submittedName>
</protein>
<keyword evidence="2" id="KW-0732">Signal</keyword>
<keyword evidence="4" id="KW-1185">Reference proteome</keyword>
<evidence type="ECO:0000256" key="1">
    <source>
        <dbReference type="SAM" id="MobiDB-lite"/>
    </source>
</evidence>
<feature type="region of interest" description="Disordered" evidence="1">
    <location>
        <begin position="64"/>
        <end position="99"/>
    </location>
</feature>
<feature type="signal peptide" evidence="2">
    <location>
        <begin position="1"/>
        <end position="31"/>
    </location>
</feature>
<sequence>MLDRTAVLRSVLGVALTAGALVALPTGSASSAPPGCTGTGRFTVPPGHYDVSVRLGSPWYAAVSGSPRPEDDGEPPAPLRVEFVEPSRTRGFEAPQGID</sequence>
<name>A0A1W1ZLA1_9PSEU</name>
<evidence type="ECO:0000313" key="3">
    <source>
        <dbReference type="EMBL" id="SMC49219.1"/>
    </source>
</evidence>
<reference evidence="4" key="1">
    <citation type="submission" date="2017-04" db="EMBL/GenBank/DDBJ databases">
        <authorList>
            <person name="Varghese N."/>
            <person name="Submissions S."/>
        </authorList>
    </citation>
    <scope>NUCLEOTIDE SEQUENCE [LARGE SCALE GENOMIC DNA]</scope>
    <source>
        <strain evidence="4">DSM 44073</strain>
    </source>
</reference>
<proteinExistence type="predicted"/>
<feature type="chain" id="PRO_5010712536" evidence="2">
    <location>
        <begin position="32"/>
        <end position="99"/>
    </location>
</feature>
<evidence type="ECO:0000313" key="4">
    <source>
        <dbReference type="Proteomes" id="UP000192840"/>
    </source>
</evidence>
<dbReference type="RefSeq" id="WP_030474877.1">
    <property type="nucleotide sequence ID" value="NZ_FWYC01000003.1"/>
</dbReference>
<dbReference type="AlphaFoldDB" id="A0A1W1ZLA1"/>
<feature type="compositionally biased region" description="Basic and acidic residues" evidence="1">
    <location>
        <begin position="82"/>
        <end position="91"/>
    </location>
</feature>
<dbReference type="STRING" id="40571.SAMN05660733_00089"/>
<dbReference type="Proteomes" id="UP000192840">
    <property type="component" value="Unassembled WGS sequence"/>
</dbReference>
<gene>
    <name evidence="3" type="ORF">SAMN05660733_00089</name>
</gene>